<protein>
    <submittedName>
        <fullName evidence="2">Viral peptide</fullName>
    </submittedName>
</protein>
<evidence type="ECO:0000313" key="2">
    <source>
        <dbReference type="EMBL" id="CAA91905.1"/>
    </source>
</evidence>
<sequence>MPTAVPAMPGMAPIAAAMIGIRAGRKPPFRDRRRVAVRLRRLPPVPVMGTARARVPVARSLAVAGVPDEAAARAASETAGDV</sequence>
<evidence type="ECO:0000256" key="1">
    <source>
        <dbReference type="SAM" id="Phobius"/>
    </source>
</evidence>
<keyword evidence="1" id="KW-0472">Membrane</keyword>
<organismHost>
    <name type="scientific">Galliformes</name>
    <name type="common">landfowls</name>
    <dbReference type="NCBI Taxonomy" id="8976"/>
</organismHost>
<organism evidence="2">
    <name type="scientific">Fowl adenovirus A serotype 1 (strain CELO / Phelps)</name>
    <name type="common">FAdV-1</name>
    <name type="synonym">Avian adenovirus gal1 (strain Phelps)</name>
    <dbReference type="NCBI Taxonomy" id="10553"/>
    <lineage>
        <taxon>Viruses</taxon>
        <taxon>Varidnaviria</taxon>
        <taxon>Bamfordvirae</taxon>
        <taxon>Preplasmiviricota</taxon>
        <taxon>Polisuviricotina</taxon>
        <taxon>Pharingeaviricetes</taxon>
        <taxon>Rowavirales</taxon>
        <taxon>Adenoviridae</taxon>
        <taxon>Aviadenovirus</taxon>
        <taxon>Aviadenovirus ventriculi</taxon>
        <taxon>Fowl aviadenovirus A</taxon>
    </lineage>
</organism>
<reference evidence="2" key="1">
    <citation type="journal article" date="1996" name="Arch. Virol.">
        <title>Sequence of the avian adenovirus FAV 1 (CELO) DNA encoding the hexon-associated protein pVI and hexon.</title>
        <authorList>
            <person name="Akopian T.A."/>
            <person name="Doronin K.K."/>
            <person name="Karpov V.A."/>
            <person name="Naroditsky B.S."/>
        </authorList>
    </citation>
    <scope>NUCLEOTIDE SEQUENCE</scope>
    <source>
        <strain evidence="2">FAV1</strain>
    </source>
</reference>
<name>Q96582_ADEG1</name>
<keyword evidence="1" id="KW-1133">Transmembrane helix</keyword>
<feature type="transmembrane region" description="Helical" evidence="1">
    <location>
        <begin position="6"/>
        <end position="24"/>
    </location>
</feature>
<proteinExistence type="predicted"/>
<keyword evidence="1" id="KW-0812">Transmembrane</keyword>
<accession>Q96582</accession>
<dbReference type="EMBL" id="Z67970">
    <property type="protein sequence ID" value="CAA91905.1"/>
    <property type="molecule type" value="Genomic_DNA"/>
</dbReference>